<evidence type="ECO:0000313" key="3">
    <source>
        <dbReference type="Proteomes" id="UP000010366"/>
    </source>
</evidence>
<dbReference type="AlphaFoldDB" id="K9USB8"/>
<reference evidence="2 3" key="1">
    <citation type="submission" date="2012-05" db="EMBL/GenBank/DDBJ databases">
        <title>Noncontiguous Finished plasmid 1 of genome of Chamaesiphon sp. PCC 6605.</title>
        <authorList>
            <consortium name="US DOE Joint Genome Institute"/>
            <person name="Gugger M."/>
            <person name="Coursin T."/>
            <person name="Rippka R."/>
            <person name="Tandeau De Marsac N."/>
            <person name="Huntemann M."/>
            <person name="Wei C.-L."/>
            <person name="Han J."/>
            <person name="Detter J.C."/>
            <person name="Han C."/>
            <person name="Tapia R."/>
            <person name="Chen A."/>
            <person name="Kyrpides N."/>
            <person name="Mavromatis K."/>
            <person name="Markowitz V."/>
            <person name="Szeto E."/>
            <person name="Ivanova N."/>
            <person name="Pagani I."/>
            <person name="Pati A."/>
            <person name="Goodwin L."/>
            <person name="Nordberg H.P."/>
            <person name="Cantor M.N."/>
            <person name="Hua S.X."/>
            <person name="Woyke T."/>
            <person name="Kerfeld C.A."/>
        </authorList>
    </citation>
    <scope>NUCLEOTIDE SEQUENCE [LARGE SCALE GENOMIC DNA]</scope>
    <source>
        <strain evidence="3">ATCC 27169 / PCC 6605</strain>
        <plasmid evidence="3">Plasmid pCHA6605.01</plasmid>
    </source>
</reference>
<sequence>MKVIISAPLGHFQRPGNPGEPSTYPIITPTAVEGIINAVYWHPGQSVQVRSISILNPIAYTTETVTQLNHQTGDPWLRTYELLVEPKYLVDFWLECDPGIDCDKRIGQLVRRLLSGQHYYQPSMGISDYPATVELLAKDAVSPTPIDIKEMGLGRMPHYWTWEPTSKPVKKSFARRTTAMLADRPMERVTGEAVMFEAKIINGVVAVPTYPRRGQGGYAN</sequence>
<evidence type="ECO:0000256" key="1">
    <source>
        <dbReference type="ARBA" id="ARBA00023118"/>
    </source>
</evidence>
<keyword evidence="3" id="KW-1185">Reference proteome</keyword>
<dbReference type="EMBL" id="CP003601">
    <property type="protein sequence ID" value="AFY97159.1"/>
    <property type="molecule type" value="Genomic_DNA"/>
</dbReference>
<dbReference type="GO" id="GO:0043571">
    <property type="term" value="P:maintenance of CRISPR repeat elements"/>
    <property type="evidence" value="ECO:0007669"/>
    <property type="project" value="InterPro"/>
</dbReference>
<dbReference type="HOGENOM" id="CLU_1254092_0_0_3"/>
<proteinExistence type="predicted"/>
<dbReference type="KEGG" id="cmp:Cha6605_6336"/>
<organism evidence="2 3">
    <name type="scientific">Chamaesiphon minutus (strain ATCC 27169 / PCC 6605)</name>
    <dbReference type="NCBI Taxonomy" id="1173020"/>
    <lineage>
        <taxon>Bacteria</taxon>
        <taxon>Bacillati</taxon>
        <taxon>Cyanobacteriota</taxon>
        <taxon>Cyanophyceae</taxon>
        <taxon>Gomontiellales</taxon>
        <taxon>Chamaesiphonaceae</taxon>
        <taxon>Chamaesiphon</taxon>
    </lineage>
</organism>
<protein>
    <submittedName>
        <fullName evidence="2">CRISPR-associated protein (Cas_Cas5)</fullName>
    </submittedName>
</protein>
<dbReference type="InterPro" id="IPR021124">
    <property type="entry name" value="CRISPR-assoc_prot_Cas5"/>
</dbReference>
<keyword evidence="2" id="KW-0614">Plasmid</keyword>
<keyword evidence="1" id="KW-0051">Antiviral defense</keyword>
<accession>K9USB8</accession>
<geneLocation type="plasmid" evidence="2 3">
    <name>pCHA6605.01</name>
</geneLocation>
<name>K9USB8_CHAP6</name>
<gene>
    <name evidence="2" type="ORF">Cha6605_6336</name>
</gene>
<dbReference type="RefSeq" id="WP_015329043.1">
    <property type="nucleotide sequence ID" value="NC_020053.1"/>
</dbReference>
<dbReference type="GO" id="GO:0051607">
    <property type="term" value="P:defense response to virus"/>
    <property type="evidence" value="ECO:0007669"/>
    <property type="project" value="UniProtKB-KW"/>
</dbReference>
<evidence type="ECO:0000313" key="2">
    <source>
        <dbReference type="EMBL" id="AFY97159.1"/>
    </source>
</evidence>
<dbReference type="Gene3D" id="3.30.70.2660">
    <property type="match status" value="1"/>
</dbReference>
<dbReference type="NCBIfam" id="TIGR02593">
    <property type="entry name" value="CRISPR_cas5"/>
    <property type="match status" value="1"/>
</dbReference>
<dbReference type="InterPro" id="IPR013422">
    <property type="entry name" value="CRISPR-assoc_prot_Cas5_N"/>
</dbReference>
<dbReference type="Pfam" id="PF09704">
    <property type="entry name" value="Cas_Cas5d"/>
    <property type="match status" value="1"/>
</dbReference>
<dbReference type="Proteomes" id="UP000010366">
    <property type="component" value="Plasmid pCHA6605.01"/>
</dbReference>